<dbReference type="PANTHER" id="PTHR13994">
    <property type="entry name" value="NUDIX HYDROLASE RELATED"/>
    <property type="match status" value="1"/>
</dbReference>
<dbReference type="GO" id="GO:0035529">
    <property type="term" value="F:NADH pyrophosphatase activity"/>
    <property type="evidence" value="ECO:0007669"/>
    <property type="project" value="TreeGrafter"/>
</dbReference>
<dbReference type="PRINTS" id="PR01356">
    <property type="entry name" value="GFGPROTEIN"/>
</dbReference>
<protein>
    <recommendedName>
        <fullName evidence="3">Nudix hydrolase domain-containing protein</fullName>
    </recommendedName>
</protein>
<dbReference type="InterPro" id="IPR020084">
    <property type="entry name" value="NUDIX_hydrolase_CS"/>
</dbReference>
<dbReference type="PROSITE" id="PS00893">
    <property type="entry name" value="NUDIX_BOX"/>
    <property type="match status" value="1"/>
</dbReference>
<dbReference type="InterPro" id="IPR015797">
    <property type="entry name" value="NUDIX_hydrolase-like_dom_sf"/>
</dbReference>
<evidence type="ECO:0000259" key="3">
    <source>
        <dbReference type="PROSITE" id="PS51462"/>
    </source>
</evidence>
<dbReference type="Gene3D" id="3.90.79.10">
    <property type="entry name" value="Nucleoside Triphosphate Pyrophosphohydrolase"/>
    <property type="match status" value="1"/>
</dbReference>
<reference evidence="4" key="1">
    <citation type="submission" date="2021-01" db="EMBL/GenBank/DDBJ databases">
        <authorList>
            <person name="Corre E."/>
            <person name="Pelletier E."/>
            <person name="Niang G."/>
            <person name="Scheremetjew M."/>
            <person name="Finn R."/>
            <person name="Kale V."/>
            <person name="Holt S."/>
            <person name="Cochrane G."/>
            <person name="Meng A."/>
            <person name="Brown T."/>
            <person name="Cohen L."/>
        </authorList>
    </citation>
    <scope>NUCLEOTIDE SEQUENCE</scope>
    <source>
        <strain evidence="4">CCMP3105</strain>
    </source>
</reference>
<dbReference type="AlphaFoldDB" id="A0A7S4UUL9"/>
<dbReference type="CDD" id="cd04670">
    <property type="entry name" value="NUDIX_ASFGF2_Nudt6"/>
    <property type="match status" value="1"/>
</dbReference>
<comment type="similarity">
    <text evidence="1">Belongs to the Nudix hydrolase family.</text>
</comment>
<sequence>MSATLPEVSKDRFGGVTLTLSAKEHGGCEAAAFGVTLRNALEAWRSEGVRGVWLRVPSAASHLIDPAVMLGFDFHHAQPGYVMLTKWLPDTPSSLPPYPHHQIGVGGMVLNSQGQVLCVQERSGMTAGMKDFWKLPGGLVDAREDLCDAAVREVREETGVRTVFERVAVIRETHAGPFGCTDLYAICVLHLDSSYGSAVPKPLAQEKEIASAEWRDLESFLASPYYAKGLYGSMLRAAADVARERIRDGAPPLGLGQTRMRGLGGRPESMYFGGDSGRAPGAASRL</sequence>
<evidence type="ECO:0000313" key="4">
    <source>
        <dbReference type="EMBL" id="CAE4590509.1"/>
    </source>
</evidence>
<dbReference type="Pfam" id="PF00293">
    <property type="entry name" value="NUDIX"/>
    <property type="match status" value="1"/>
</dbReference>
<proteinExistence type="inferred from homology"/>
<name>A0A7S4UUL9_9DINO</name>
<dbReference type="Gene3D" id="3.40.630.30">
    <property type="match status" value="1"/>
</dbReference>
<dbReference type="Pfam" id="PF18290">
    <property type="entry name" value="Nudix_hydro"/>
    <property type="match status" value="1"/>
</dbReference>
<dbReference type="InterPro" id="IPR003293">
    <property type="entry name" value="Nudix_hydrolase6-like"/>
</dbReference>
<dbReference type="PROSITE" id="PS51462">
    <property type="entry name" value="NUDIX"/>
    <property type="match status" value="1"/>
</dbReference>
<keyword evidence="2" id="KW-0378">Hydrolase</keyword>
<evidence type="ECO:0000256" key="2">
    <source>
        <dbReference type="ARBA" id="ARBA00022801"/>
    </source>
</evidence>
<dbReference type="GO" id="GO:0047631">
    <property type="term" value="F:ADP-ribose diphosphatase activity"/>
    <property type="evidence" value="ECO:0007669"/>
    <property type="project" value="TreeGrafter"/>
</dbReference>
<accession>A0A7S4UUL9</accession>
<feature type="domain" description="Nudix hydrolase" evidence="3">
    <location>
        <begin position="100"/>
        <end position="239"/>
    </location>
</feature>
<dbReference type="EMBL" id="HBNR01034955">
    <property type="protein sequence ID" value="CAE4590509.1"/>
    <property type="molecule type" value="Transcribed_RNA"/>
</dbReference>
<gene>
    <name evidence="4" type="ORF">AMON00008_LOCUS23977</name>
</gene>
<organism evidence="4">
    <name type="scientific">Alexandrium monilatum</name>
    <dbReference type="NCBI Taxonomy" id="311494"/>
    <lineage>
        <taxon>Eukaryota</taxon>
        <taxon>Sar</taxon>
        <taxon>Alveolata</taxon>
        <taxon>Dinophyceae</taxon>
        <taxon>Gonyaulacales</taxon>
        <taxon>Pyrocystaceae</taxon>
        <taxon>Alexandrium</taxon>
    </lineage>
</organism>
<dbReference type="SUPFAM" id="SSF55811">
    <property type="entry name" value="Nudix"/>
    <property type="match status" value="1"/>
</dbReference>
<evidence type="ECO:0000256" key="1">
    <source>
        <dbReference type="ARBA" id="ARBA00005582"/>
    </source>
</evidence>
<dbReference type="PANTHER" id="PTHR13994:SF13">
    <property type="entry name" value="FI03680P"/>
    <property type="match status" value="1"/>
</dbReference>
<dbReference type="GO" id="GO:0051287">
    <property type="term" value="F:NAD binding"/>
    <property type="evidence" value="ECO:0007669"/>
    <property type="project" value="TreeGrafter"/>
</dbReference>
<dbReference type="InterPro" id="IPR000086">
    <property type="entry name" value="NUDIX_hydrolase_dom"/>
</dbReference>
<dbReference type="InterPro" id="IPR040618">
    <property type="entry name" value="Pre-Nudix"/>
</dbReference>